<evidence type="ECO:0000313" key="3">
    <source>
        <dbReference type="EMBL" id="KKB56820.1"/>
    </source>
</evidence>
<dbReference type="STRING" id="927665.HMPREF1535_01472"/>
<keyword evidence="1" id="KW-0472">Membrane</keyword>
<comment type="caution">
    <text evidence="3">The sequence shown here is derived from an EMBL/GenBank/DDBJ whole genome shotgun (WGS) entry which is preliminary data.</text>
</comment>
<dbReference type="SUPFAM" id="SSF53448">
    <property type="entry name" value="Nucleotide-diphospho-sugar transferases"/>
    <property type="match status" value="1"/>
</dbReference>
<accession>A0A0F5JGY0</accession>
<feature type="transmembrane region" description="Helical" evidence="1">
    <location>
        <begin position="261"/>
        <end position="280"/>
    </location>
</feature>
<feature type="transmembrane region" description="Helical" evidence="1">
    <location>
        <begin position="237"/>
        <end position="254"/>
    </location>
</feature>
<evidence type="ECO:0000256" key="1">
    <source>
        <dbReference type="SAM" id="Phobius"/>
    </source>
</evidence>
<organism evidence="3 4">
    <name type="scientific">Parabacteroides goldsteinii DSM 19448 = WAL 12034</name>
    <dbReference type="NCBI Taxonomy" id="927665"/>
    <lineage>
        <taxon>Bacteria</taxon>
        <taxon>Pseudomonadati</taxon>
        <taxon>Bacteroidota</taxon>
        <taxon>Bacteroidia</taxon>
        <taxon>Bacteroidales</taxon>
        <taxon>Tannerellaceae</taxon>
        <taxon>Parabacteroides</taxon>
    </lineage>
</organism>
<name>A0A0F5JGY0_9BACT</name>
<dbReference type="PATRIC" id="fig|927665.4.peg.1504"/>
<dbReference type="Gene3D" id="3.90.550.10">
    <property type="entry name" value="Spore Coat Polysaccharide Biosynthesis Protein SpsA, Chain A"/>
    <property type="match status" value="1"/>
</dbReference>
<dbReference type="InterPro" id="IPR029044">
    <property type="entry name" value="Nucleotide-diphossugar_trans"/>
</dbReference>
<reference evidence="3 4" key="1">
    <citation type="submission" date="2013-04" db="EMBL/GenBank/DDBJ databases">
        <title>The Genome Sequence of Parabacteroides goldsteinii DSM 19448.</title>
        <authorList>
            <consortium name="The Broad Institute Genomics Platform"/>
            <person name="Earl A."/>
            <person name="Ward D."/>
            <person name="Feldgarden M."/>
            <person name="Gevers D."/>
            <person name="Martens E."/>
            <person name="Sakamoto M."/>
            <person name="Benno Y."/>
            <person name="Song Y."/>
            <person name="Liu C."/>
            <person name="Lee J."/>
            <person name="Bolanos M."/>
            <person name="Vaisanen M.L."/>
            <person name="Finegold S.M."/>
            <person name="Walker B."/>
            <person name="Young S."/>
            <person name="Zeng Q."/>
            <person name="Gargeya S."/>
            <person name="Fitzgerald M."/>
            <person name="Haas B."/>
            <person name="Abouelleil A."/>
            <person name="Allen A.W."/>
            <person name="Alvarado L."/>
            <person name="Arachchi H.M."/>
            <person name="Berlin A.M."/>
            <person name="Chapman S.B."/>
            <person name="Gainer-Dewar J."/>
            <person name="Goldberg J."/>
            <person name="Griggs A."/>
            <person name="Gujja S."/>
            <person name="Hansen M."/>
            <person name="Howarth C."/>
            <person name="Imamovic A."/>
            <person name="Ireland A."/>
            <person name="Larimer J."/>
            <person name="McCowan C."/>
            <person name="Murphy C."/>
            <person name="Pearson M."/>
            <person name="Poon T.W."/>
            <person name="Priest M."/>
            <person name="Roberts A."/>
            <person name="Saif S."/>
            <person name="Shea T."/>
            <person name="Sisk P."/>
            <person name="Sykes S."/>
            <person name="Wortman J."/>
            <person name="Nusbaum C."/>
            <person name="Birren B."/>
        </authorList>
    </citation>
    <scope>NUCLEOTIDE SEQUENCE [LARGE SCALE GENOMIC DNA]</scope>
    <source>
        <strain evidence="3 4">DSM 19448</strain>
    </source>
</reference>
<feature type="transmembrane region" description="Helical" evidence="1">
    <location>
        <begin position="286"/>
        <end position="310"/>
    </location>
</feature>
<keyword evidence="1" id="KW-0812">Transmembrane</keyword>
<evidence type="ECO:0000259" key="2">
    <source>
        <dbReference type="Pfam" id="PF00535"/>
    </source>
</evidence>
<dbReference type="PANTHER" id="PTHR43685:SF2">
    <property type="entry name" value="GLYCOSYLTRANSFERASE 2-LIKE DOMAIN-CONTAINING PROTEIN"/>
    <property type="match status" value="1"/>
</dbReference>
<dbReference type="InterPro" id="IPR001173">
    <property type="entry name" value="Glyco_trans_2-like"/>
</dbReference>
<feature type="domain" description="Glycosyltransferase 2-like" evidence="2">
    <location>
        <begin position="5"/>
        <end position="170"/>
    </location>
</feature>
<dbReference type="InterPro" id="IPR050834">
    <property type="entry name" value="Glycosyltransf_2"/>
</dbReference>
<proteinExistence type="predicted"/>
<dbReference type="HOGENOM" id="CLU_025996_19_1_10"/>
<dbReference type="GeneID" id="69982729"/>
<dbReference type="Pfam" id="PF00535">
    <property type="entry name" value="Glycos_transf_2"/>
    <property type="match status" value="1"/>
</dbReference>
<evidence type="ECO:0000313" key="4">
    <source>
        <dbReference type="Proteomes" id="UP000033047"/>
    </source>
</evidence>
<dbReference type="RefSeq" id="WP_046145705.1">
    <property type="nucleotide sequence ID" value="NZ_KQ033912.1"/>
</dbReference>
<gene>
    <name evidence="3" type="ORF">HMPREF1535_01472</name>
</gene>
<keyword evidence="1" id="KW-1133">Transmembrane helix</keyword>
<dbReference type="EMBL" id="AQHV01000010">
    <property type="protein sequence ID" value="KKB56820.1"/>
    <property type="molecule type" value="Genomic_DNA"/>
</dbReference>
<dbReference type="PANTHER" id="PTHR43685">
    <property type="entry name" value="GLYCOSYLTRANSFERASE"/>
    <property type="match status" value="1"/>
</dbReference>
<sequence>MISYSIIIPVYNRPVEVRELLESLLHQTCKDFEVLIIEDGSAVRCDEVVKEYEDQLNVRYFFKPNSGRSLTRNYGMERAEGKYQVFFDSDCIIPEDYFEKVTNYLKETNADCFGGPDRAHASFSLMQKAISYSMTSFLTTGGIRGSKKGLEKFVPRTFNMGFSREVYQKVGGFKDMFGEDIDLSTRIRKAGFTVELFPEAYVYHKRRVSLKSFYRQVYVFGMARVDLYQMHPDSLKLVHLLPACFVLGVLFLLLSSLICPWALLPLGVYILALFLESLFVNKSLSIALLSIVTSFIQLGGYGMGFIGAFVRKVILKQKVDVEAELKKHYKKKA</sequence>
<dbReference type="Proteomes" id="UP000033047">
    <property type="component" value="Unassembled WGS sequence"/>
</dbReference>
<dbReference type="AlphaFoldDB" id="A0A0F5JGY0"/>
<protein>
    <recommendedName>
        <fullName evidence="2">Glycosyltransferase 2-like domain-containing protein</fullName>
    </recommendedName>
</protein>